<evidence type="ECO:0000313" key="3">
    <source>
        <dbReference type="Proteomes" id="UP000664601"/>
    </source>
</evidence>
<proteinExistence type="predicted"/>
<gene>
    <name evidence="2" type="ORF">JZO70_21840</name>
</gene>
<dbReference type="InterPro" id="IPR018728">
    <property type="entry name" value="DUF2268"/>
</dbReference>
<reference evidence="2 3" key="1">
    <citation type="submission" date="2021-03" db="EMBL/GenBank/DDBJ databases">
        <title>Enterococcal diversity collection.</title>
        <authorList>
            <person name="Gilmore M.S."/>
            <person name="Schwartzman J."/>
            <person name="Van Tyne D."/>
            <person name="Martin M."/>
            <person name="Earl A.M."/>
            <person name="Manson A.L."/>
            <person name="Straub T."/>
            <person name="Salamzade R."/>
            <person name="Saavedra J."/>
            <person name="Lebreton F."/>
            <person name="Prichula J."/>
            <person name="Schaufler K."/>
            <person name="Gaca A."/>
            <person name="Sgardioli B."/>
            <person name="Wagenaar J."/>
            <person name="Strong T."/>
        </authorList>
    </citation>
    <scope>NUCLEOTIDE SEQUENCE [LARGE SCALE GENOMIC DNA]</scope>
    <source>
        <strain evidence="2 3">669A</strain>
    </source>
</reference>
<name>A0ABS3LGQ3_9ENTE</name>
<sequence length="303" mass="34511">MQIQAIRSDQVYQKMIDSPLQKRNDLFRYELMKPFEKKWACYHVPLKAKEENGYDVVMASSMLGYLAPAQIDESQQDSVKLLSNDDFWQTCQQAIEESLHRFEEVGIDLPVKEYLYTILLADPESPYTILSDGYSGDGGIPGYIFGAISPNTFTLDRMPAALAHECNHNVRFQFIEWRNDITLAEMMVSEGLAENFATSLYGKDKLGPWVSKVDLATLNEYIKPLIKDALDVSGMENLTAYLYGDEIAEMSNYFPVGLPFCAGYACGYYMIEHYLKKTGKTIVEATILPADEILKEIEDFWEI</sequence>
<feature type="domain" description="DUF2268" evidence="1">
    <location>
        <begin position="87"/>
        <end position="295"/>
    </location>
</feature>
<protein>
    <submittedName>
        <fullName evidence="2">DUF2268 domain-containing protein</fullName>
    </submittedName>
</protein>
<keyword evidence="3" id="KW-1185">Reference proteome</keyword>
<dbReference type="Pfam" id="PF10026">
    <property type="entry name" value="DUF2268"/>
    <property type="match status" value="1"/>
</dbReference>
<dbReference type="EMBL" id="JAFREM010000048">
    <property type="protein sequence ID" value="MBO1308829.1"/>
    <property type="molecule type" value="Genomic_DNA"/>
</dbReference>
<dbReference type="RefSeq" id="WP_207675819.1">
    <property type="nucleotide sequence ID" value="NZ_JAFREM010000048.1"/>
</dbReference>
<accession>A0ABS3LGQ3</accession>
<dbReference type="Proteomes" id="UP000664601">
    <property type="component" value="Unassembled WGS sequence"/>
</dbReference>
<evidence type="ECO:0000313" key="2">
    <source>
        <dbReference type="EMBL" id="MBO1308829.1"/>
    </source>
</evidence>
<organism evidence="2 3">
    <name type="scientific">Candidatus Enterococcus moelleringii</name>
    <dbReference type="NCBI Taxonomy" id="2815325"/>
    <lineage>
        <taxon>Bacteria</taxon>
        <taxon>Bacillati</taxon>
        <taxon>Bacillota</taxon>
        <taxon>Bacilli</taxon>
        <taxon>Lactobacillales</taxon>
        <taxon>Enterococcaceae</taxon>
        <taxon>Enterococcus</taxon>
    </lineage>
</organism>
<evidence type="ECO:0000259" key="1">
    <source>
        <dbReference type="Pfam" id="PF10026"/>
    </source>
</evidence>
<comment type="caution">
    <text evidence="2">The sequence shown here is derived from an EMBL/GenBank/DDBJ whole genome shotgun (WGS) entry which is preliminary data.</text>
</comment>